<dbReference type="PROSITE" id="PS00375">
    <property type="entry name" value="UDPGT"/>
    <property type="match status" value="1"/>
</dbReference>
<dbReference type="AlphaFoldDB" id="A0A9K3GSL5"/>
<keyword evidence="6" id="KW-1185">Reference proteome</keyword>
<dbReference type="Gramene" id="mRNA:HanXRQr2_Chr17g0783871">
    <property type="protein sequence ID" value="CDS:HanXRQr2_Chr17g0783871.1"/>
    <property type="gene ID" value="HanXRQr2_Chr17g0783871"/>
</dbReference>
<proteinExistence type="inferred from homology"/>
<dbReference type="GO" id="GO:0050403">
    <property type="term" value="F:trans-zeatin O-beta-D-glucosyltransferase activity"/>
    <property type="evidence" value="ECO:0007669"/>
    <property type="project" value="UniProtKB-EC"/>
</dbReference>
<evidence type="ECO:0000256" key="4">
    <source>
        <dbReference type="SAM" id="MobiDB-lite"/>
    </source>
</evidence>
<dbReference type="Gene3D" id="3.40.50.2000">
    <property type="entry name" value="Glycogen Phosphorylase B"/>
    <property type="match status" value="3"/>
</dbReference>
<dbReference type="PANTHER" id="PTHR48047:SF131">
    <property type="entry name" value="GLYCOSYLTRANSFERASE"/>
    <property type="match status" value="1"/>
</dbReference>
<accession>A0A9K3GSL5</accession>
<dbReference type="PANTHER" id="PTHR48047">
    <property type="entry name" value="GLYCOSYLTRANSFERASE"/>
    <property type="match status" value="1"/>
</dbReference>
<dbReference type="SUPFAM" id="SSF53756">
    <property type="entry name" value="UDP-Glycosyltransferase/glycogen phosphorylase"/>
    <property type="match status" value="1"/>
</dbReference>
<dbReference type="GO" id="GO:0016138">
    <property type="term" value="P:glycoside biosynthetic process"/>
    <property type="evidence" value="ECO:0007669"/>
    <property type="project" value="UniProtKB-ARBA"/>
</dbReference>
<dbReference type="GO" id="GO:0035251">
    <property type="term" value="F:UDP-glucosyltransferase activity"/>
    <property type="evidence" value="ECO:0000318"/>
    <property type="project" value="GO_Central"/>
</dbReference>
<evidence type="ECO:0000256" key="1">
    <source>
        <dbReference type="ARBA" id="ARBA00009995"/>
    </source>
</evidence>
<dbReference type="FunFam" id="3.40.50.2000:FF:000060">
    <property type="entry name" value="Glycosyltransferase"/>
    <property type="match status" value="1"/>
</dbReference>
<dbReference type="Proteomes" id="UP000215914">
    <property type="component" value="Unassembled WGS sequence"/>
</dbReference>
<keyword evidence="2 5" id="KW-0328">Glycosyltransferase</keyword>
<gene>
    <name evidence="5" type="ORF">HanXRQr2_Chr17g0783871</name>
</gene>
<dbReference type="CDD" id="cd03784">
    <property type="entry name" value="GT1_Gtf-like"/>
    <property type="match status" value="1"/>
</dbReference>
<evidence type="ECO:0000313" key="5">
    <source>
        <dbReference type="EMBL" id="KAF5753776.1"/>
    </source>
</evidence>
<evidence type="ECO:0000256" key="2">
    <source>
        <dbReference type="ARBA" id="ARBA00022676"/>
    </source>
</evidence>
<evidence type="ECO:0000256" key="3">
    <source>
        <dbReference type="ARBA" id="ARBA00022679"/>
    </source>
</evidence>
<dbReference type="EC" id="2.4.1.203" evidence="5"/>
<sequence>MSATKRVILKRVLVENQTNFNKKHLFLLSFFIFNSKSVPYSISIISINIISTPSLFLFIPHFFNGPYFYKYHIMDNESQIKKQKLESPTTMESSGEILVLPFFGTGHINPSMELCRNISSHNFNVTLIIPTHLSSSIPSTFSDQSPFIHVAEIPFSTPETGSGPPRGNPLEQQNKQMGEGIKSFLSTRSETRPVCAVVDVMMSSCKEFFVNYQIPVVSFSTSGAAFSAMAYGRWKAKIGDLKPGETRELPGLPKEMATCYADLFNGPRGRPQRPNRPPGGPLSDGPPDMNRFGSRGGGPPGDSHQGGPPGGRSRFGSRGGGPSGPDSKPRWVDEVVGSVALLINTCDRLDRLFIDYIGEQTKLPVWGIGPLLPEKFWKSAGSILHDHDMRSNRKANYTEDEVFQWLESKPKGSVIYISFGSEVGPSIEGYKELAKALEESNQAFIWVIQPGSGKSGIPKSFLGPVQTDSEEEEEEGYYPEGLDTIVGDRGLIITGWAPQLLILSHPSTGGFLSHCGWNSTVEAIGRGVPILGWPLRGDQFDNAKLVANHLKIGFVITSGVGEDGRPRKINKDDIASGVEKLMSNEEVHEEAKKLSKEFESGFPVSSVNALGAFVEFISQKAN</sequence>
<comment type="caution">
    <text evidence="5">The sequence shown here is derived from an EMBL/GenBank/DDBJ whole genome shotgun (WGS) entry which is preliminary data.</text>
</comment>
<name>A0A9K3GSL5_HELAN</name>
<feature type="region of interest" description="Disordered" evidence="4">
    <location>
        <begin position="262"/>
        <end position="330"/>
    </location>
</feature>
<dbReference type="Pfam" id="PF00201">
    <property type="entry name" value="UDPGT"/>
    <property type="match status" value="1"/>
</dbReference>
<keyword evidence="3 5" id="KW-0808">Transferase</keyword>
<dbReference type="OrthoDB" id="5835829at2759"/>
<dbReference type="InterPro" id="IPR002213">
    <property type="entry name" value="UDP_glucos_trans"/>
</dbReference>
<protein>
    <submittedName>
        <fullName evidence="5">Trans-zeatin O-beta-D-glucosyltransferase</fullName>
        <ecNumber evidence="5">2.4.1.203</ecNumber>
    </submittedName>
</protein>
<reference evidence="5" key="1">
    <citation type="journal article" date="2017" name="Nature">
        <title>The sunflower genome provides insights into oil metabolism, flowering and Asterid evolution.</title>
        <authorList>
            <person name="Badouin H."/>
            <person name="Gouzy J."/>
            <person name="Grassa C.J."/>
            <person name="Murat F."/>
            <person name="Staton S.E."/>
            <person name="Cottret L."/>
            <person name="Lelandais-Briere C."/>
            <person name="Owens G.L."/>
            <person name="Carrere S."/>
            <person name="Mayjonade B."/>
            <person name="Legrand L."/>
            <person name="Gill N."/>
            <person name="Kane N.C."/>
            <person name="Bowers J.E."/>
            <person name="Hubner S."/>
            <person name="Bellec A."/>
            <person name="Berard A."/>
            <person name="Berges H."/>
            <person name="Blanchet N."/>
            <person name="Boniface M.C."/>
            <person name="Brunel D."/>
            <person name="Catrice O."/>
            <person name="Chaidir N."/>
            <person name="Claudel C."/>
            <person name="Donnadieu C."/>
            <person name="Faraut T."/>
            <person name="Fievet G."/>
            <person name="Helmstetter N."/>
            <person name="King M."/>
            <person name="Knapp S.J."/>
            <person name="Lai Z."/>
            <person name="Le Paslier M.C."/>
            <person name="Lippi Y."/>
            <person name="Lorenzon L."/>
            <person name="Mandel J.R."/>
            <person name="Marage G."/>
            <person name="Marchand G."/>
            <person name="Marquand E."/>
            <person name="Bret-Mestries E."/>
            <person name="Morien E."/>
            <person name="Nambeesan S."/>
            <person name="Nguyen T."/>
            <person name="Pegot-Espagnet P."/>
            <person name="Pouilly N."/>
            <person name="Raftis F."/>
            <person name="Sallet E."/>
            <person name="Schiex T."/>
            <person name="Thomas J."/>
            <person name="Vandecasteele C."/>
            <person name="Vares D."/>
            <person name="Vear F."/>
            <person name="Vautrin S."/>
            <person name="Crespi M."/>
            <person name="Mangin B."/>
            <person name="Burke J.M."/>
            <person name="Salse J."/>
            <person name="Munos S."/>
            <person name="Vincourt P."/>
            <person name="Rieseberg L.H."/>
            <person name="Langlade N.B."/>
        </authorList>
    </citation>
    <scope>NUCLEOTIDE SEQUENCE</scope>
    <source>
        <tissue evidence="5">Leaves</tissue>
    </source>
</reference>
<reference evidence="5" key="2">
    <citation type="submission" date="2020-06" db="EMBL/GenBank/DDBJ databases">
        <title>Helianthus annuus Genome sequencing and assembly Release 2.</title>
        <authorList>
            <person name="Gouzy J."/>
            <person name="Langlade N."/>
            <person name="Munos S."/>
        </authorList>
    </citation>
    <scope>NUCLEOTIDE SEQUENCE</scope>
    <source>
        <tissue evidence="5">Leaves</tissue>
    </source>
</reference>
<dbReference type="InterPro" id="IPR035595">
    <property type="entry name" value="UDP_glycos_trans_CS"/>
</dbReference>
<feature type="compositionally biased region" description="Low complexity" evidence="4">
    <location>
        <begin position="301"/>
        <end position="316"/>
    </location>
</feature>
<dbReference type="EMBL" id="MNCJ02000332">
    <property type="protein sequence ID" value="KAF5753776.1"/>
    <property type="molecule type" value="Genomic_DNA"/>
</dbReference>
<organism evidence="5 6">
    <name type="scientific">Helianthus annuus</name>
    <name type="common">Common sunflower</name>
    <dbReference type="NCBI Taxonomy" id="4232"/>
    <lineage>
        <taxon>Eukaryota</taxon>
        <taxon>Viridiplantae</taxon>
        <taxon>Streptophyta</taxon>
        <taxon>Embryophyta</taxon>
        <taxon>Tracheophyta</taxon>
        <taxon>Spermatophyta</taxon>
        <taxon>Magnoliopsida</taxon>
        <taxon>eudicotyledons</taxon>
        <taxon>Gunneridae</taxon>
        <taxon>Pentapetalae</taxon>
        <taxon>asterids</taxon>
        <taxon>campanulids</taxon>
        <taxon>Asterales</taxon>
        <taxon>Asteraceae</taxon>
        <taxon>Asteroideae</taxon>
        <taxon>Heliantheae alliance</taxon>
        <taxon>Heliantheae</taxon>
        <taxon>Helianthus</taxon>
    </lineage>
</organism>
<evidence type="ECO:0000313" key="6">
    <source>
        <dbReference type="Proteomes" id="UP000215914"/>
    </source>
</evidence>
<comment type="similarity">
    <text evidence="1">Belongs to the UDP-glycosyltransferase family.</text>
</comment>